<dbReference type="GO" id="GO:0000056">
    <property type="term" value="P:ribosomal small subunit export from nucleus"/>
    <property type="evidence" value="ECO:0007669"/>
    <property type="project" value="InterPro"/>
</dbReference>
<dbReference type="InterPro" id="IPR036322">
    <property type="entry name" value="WD40_repeat_dom_sf"/>
</dbReference>
<organism evidence="9">
    <name type="scientific">Lichtheimia ramosa</name>
    <dbReference type="NCBI Taxonomy" id="688394"/>
    <lineage>
        <taxon>Eukaryota</taxon>
        <taxon>Fungi</taxon>
        <taxon>Fungi incertae sedis</taxon>
        <taxon>Mucoromycota</taxon>
        <taxon>Mucoromycotina</taxon>
        <taxon>Mucoromycetes</taxon>
        <taxon>Mucorales</taxon>
        <taxon>Lichtheimiaceae</taxon>
        <taxon>Lichtheimia</taxon>
    </lineage>
</organism>
<feature type="region of interest" description="Disordered" evidence="8">
    <location>
        <begin position="590"/>
        <end position="618"/>
    </location>
</feature>
<dbReference type="OrthoDB" id="341482at2759"/>
<accession>A0A077WK53</accession>
<proteinExistence type="predicted"/>
<keyword evidence="4" id="KW-0653">Protein transport</keyword>
<dbReference type="PANTHER" id="PTHR13257">
    <property type="entry name" value="NUCLEOPORIN NUP84-RELATED"/>
    <property type="match status" value="1"/>
</dbReference>
<keyword evidence="5" id="KW-0811">Translocation</keyword>
<dbReference type="GO" id="GO:0017056">
    <property type="term" value="F:structural constituent of nuclear pore"/>
    <property type="evidence" value="ECO:0007669"/>
    <property type="project" value="InterPro"/>
</dbReference>
<evidence type="ECO:0000256" key="5">
    <source>
        <dbReference type="ARBA" id="ARBA00023010"/>
    </source>
</evidence>
<reference evidence="9" key="1">
    <citation type="journal article" date="2014" name="Genome Announc.">
        <title>De novo whole-genome sequence and genome annotation of Lichtheimia ramosa.</title>
        <authorList>
            <person name="Linde J."/>
            <person name="Schwartze V."/>
            <person name="Binder U."/>
            <person name="Lass-Florl C."/>
            <person name="Voigt K."/>
            <person name="Horn F."/>
        </authorList>
    </citation>
    <scope>NUCLEOTIDE SEQUENCE</scope>
    <source>
        <strain evidence="9">JMRC FSU:6197</strain>
    </source>
</reference>
<dbReference type="GO" id="GO:0006406">
    <property type="term" value="P:mRNA export from nucleus"/>
    <property type="evidence" value="ECO:0007669"/>
    <property type="project" value="TreeGrafter"/>
</dbReference>
<dbReference type="GO" id="GO:0005643">
    <property type="term" value="C:nuclear pore"/>
    <property type="evidence" value="ECO:0007669"/>
    <property type="project" value="UniProtKB-SubCell"/>
</dbReference>
<evidence type="ECO:0000256" key="4">
    <source>
        <dbReference type="ARBA" id="ARBA00022927"/>
    </source>
</evidence>
<comment type="subcellular location">
    <subcellularLocation>
        <location evidence="1">Nucleus</location>
        <location evidence="1">Nuclear pore complex</location>
    </subcellularLocation>
</comment>
<dbReference type="PANTHER" id="PTHR13257:SF0">
    <property type="entry name" value="NUCLEAR PORE COMPLEX PROTEIN NUP88"/>
    <property type="match status" value="1"/>
</dbReference>
<evidence type="ECO:0000256" key="2">
    <source>
        <dbReference type="ARBA" id="ARBA00022448"/>
    </source>
</evidence>
<evidence type="ECO:0000256" key="1">
    <source>
        <dbReference type="ARBA" id="ARBA00004567"/>
    </source>
</evidence>
<gene>
    <name evidence="9" type="ORF">LRAMOSA09485</name>
</gene>
<keyword evidence="6" id="KW-0906">Nuclear pore complex</keyword>
<keyword evidence="2" id="KW-0813">Transport</keyword>
<evidence type="ECO:0000256" key="6">
    <source>
        <dbReference type="ARBA" id="ARBA00023132"/>
    </source>
</evidence>
<sequence>MQKLNAVLPNDWLHYLGNHRIFDVSHADLQTTQQLLNGSDPYDSFARQYQTRVMLLRGSDLIVAVGSEIRMLNISNVKDAWINVAPTFIDTGKDAQEDQSWLLQVPYKTLFTSGIDFPIQSMAINQSGNLLSVAGRNKLAIVCLPQQGFSHSTKYLPKGRIDCKTFIVGRNYYNGHVRLLKMAWHPLSETRTHIMVLSTDNILRMFDVSGNIDEAEQTFDLAPAHAKDKSSMEPVRGIVLDDDLDPDEDVVTFTLGGNSQDGRNWEPFTVYYALRNGHIYALCPVLPYKSVIDHQHLETLACVIEAKTQQLVQEIKDDDDSDAKALYYLLRLQSQWISDVIGSGRKTKAAVTGDADLVSICSRDSSVPFPVQRQGPFRIENDNQLKSGSEVGDLIFISTEAANILVAAYTNGQVQSYLVGSDIDPQWLMPIQARESDWKYELGQFLSSAEILPKASVFETLDLGNQPGYGTHNISIIPDQLYKEIIYVYHAGGVHRINMTKLITGLAELERLDASGVDPKTFYAALEDWHAKDNSSECTCLIENNAAGASTTDSIIGMAIITDIYLTYSMLALTGSYKLVSHELSLRQDNVSTLSSRDSPEPTVGNKDEDGTGSLLEGPVYTPSVSNQTKIVVPQEYAGKKEVVISEDSLRFLSTTTETLARNINQVNKGTMAAKRRLQLQEREMQRQTDTIRDLYQRLDDLFSAESQNNFNERILETARNHGKLALRIDSILRQAMGRFQPGMSTQEKEWAESLDDLQKQVEGEQGYSARINKLQEQLATLNIATTTKLTSSARSKIDPTQLDSLRNALDKQAESVKETKARIMALQRVA</sequence>
<name>A0A077WK53_9FUNG</name>
<dbReference type="SUPFAM" id="SSF50978">
    <property type="entry name" value="WD40 repeat-like"/>
    <property type="match status" value="1"/>
</dbReference>
<dbReference type="InterPro" id="IPR019321">
    <property type="entry name" value="Nucleoporin_Nup88"/>
</dbReference>
<evidence type="ECO:0000256" key="3">
    <source>
        <dbReference type="ARBA" id="ARBA00022816"/>
    </source>
</evidence>
<evidence type="ECO:0000256" key="8">
    <source>
        <dbReference type="SAM" id="MobiDB-lite"/>
    </source>
</evidence>
<dbReference type="GO" id="GO:0006606">
    <property type="term" value="P:protein import into nucleus"/>
    <property type="evidence" value="ECO:0007669"/>
    <property type="project" value="TreeGrafter"/>
</dbReference>
<dbReference type="Pfam" id="PF10168">
    <property type="entry name" value="Nup88"/>
    <property type="match status" value="2"/>
</dbReference>
<evidence type="ECO:0000256" key="7">
    <source>
        <dbReference type="ARBA" id="ARBA00023242"/>
    </source>
</evidence>
<dbReference type="GO" id="GO:0000055">
    <property type="term" value="P:ribosomal large subunit export from nucleus"/>
    <property type="evidence" value="ECO:0007669"/>
    <property type="project" value="InterPro"/>
</dbReference>
<dbReference type="InterPro" id="IPR037700">
    <property type="entry name" value="NUP88/NUP82"/>
</dbReference>
<protein>
    <submittedName>
        <fullName evidence="9">Uncharacterized protein</fullName>
    </submittedName>
</protein>
<keyword evidence="3" id="KW-0509">mRNA transport</keyword>
<dbReference type="AlphaFoldDB" id="A0A077WK53"/>
<keyword evidence="7" id="KW-0539">Nucleus</keyword>
<dbReference type="EMBL" id="LK023322">
    <property type="protein sequence ID" value="CDS06962.1"/>
    <property type="molecule type" value="Genomic_DNA"/>
</dbReference>
<evidence type="ECO:0000313" key="9">
    <source>
        <dbReference type="EMBL" id="CDS06962.1"/>
    </source>
</evidence>